<evidence type="ECO:0000256" key="8">
    <source>
        <dbReference type="ARBA" id="ARBA00023004"/>
    </source>
</evidence>
<dbReference type="NCBIfam" id="TIGR01783">
    <property type="entry name" value="TonB-siderophor"/>
    <property type="match status" value="1"/>
</dbReference>
<keyword evidence="3 14" id="KW-0813">Transport</keyword>
<dbReference type="Gene3D" id="2.170.130.10">
    <property type="entry name" value="TonB-dependent receptor, plug domain"/>
    <property type="match status" value="1"/>
</dbReference>
<dbReference type="Gene3D" id="2.40.170.20">
    <property type="entry name" value="TonB-dependent receptor, beta-barrel domain"/>
    <property type="match status" value="1"/>
</dbReference>
<keyword evidence="4 14" id="KW-1134">Transmembrane beta strand</keyword>
<evidence type="ECO:0000256" key="7">
    <source>
        <dbReference type="ARBA" id="ARBA00022729"/>
    </source>
</evidence>
<evidence type="ECO:0000259" key="17">
    <source>
        <dbReference type="Pfam" id="PF00593"/>
    </source>
</evidence>
<evidence type="ECO:0000313" key="20">
    <source>
        <dbReference type="Proteomes" id="UP001230496"/>
    </source>
</evidence>
<evidence type="ECO:0000256" key="6">
    <source>
        <dbReference type="ARBA" id="ARBA00022692"/>
    </source>
</evidence>
<evidence type="ECO:0000256" key="3">
    <source>
        <dbReference type="ARBA" id="ARBA00022448"/>
    </source>
</evidence>
<dbReference type="EMBL" id="CP129971">
    <property type="protein sequence ID" value="WMN10747.1"/>
    <property type="molecule type" value="Genomic_DNA"/>
</dbReference>
<gene>
    <name evidence="19" type="ORF">QYS49_35845</name>
</gene>
<keyword evidence="9" id="KW-0406">Ion transport</keyword>
<dbReference type="InterPro" id="IPR012910">
    <property type="entry name" value="Plug_dom"/>
</dbReference>
<dbReference type="SUPFAM" id="SSF49464">
    <property type="entry name" value="Carboxypeptidase regulatory domain-like"/>
    <property type="match status" value="1"/>
</dbReference>
<feature type="signal peptide" evidence="16">
    <location>
        <begin position="1"/>
        <end position="19"/>
    </location>
</feature>
<feature type="domain" description="TonB-dependent receptor-like beta-barrel" evidence="17">
    <location>
        <begin position="342"/>
        <end position="762"/>
    </location>
</feature>
<dbReference type="InterPro" id="IPR036942">
    <property type="entry name" value="Beta-barrel_TonB_sf"/>
</dbReference>
<dbReference type="GO" id="GO:0038023">
    <property type="term" value="F:signaling receptor activity"/>
    <property type="evidence" value="ECO:0007669"/>
    <property type="project" value="InterPro"/>
</dbReference>
<dbReference type="Pfam" id="PF00593">
    <property type="entry name" value="TonB_dep_Rec_b-barrel"/>
    <property type="match status" value="1"/>
</dbReference>
<dbReference type="PANTHER" id="PTHR32552:SF68">
    <property type="entry name" value="FERRICHROME OUTER MEMBRANE TRANSPORTER_PHAGE RECEPTOR"/>
    <property type="match status" value="1"/>
</dbReference>
<evidence type="ECO:0000256" key="5">
    <source>
        <dbReference type="ARBA" id="ARBA00022496"/>
    </source>
</evidence>
<evidence type="ECO:0000256" key="4">
    <source>
        <dbReference type="ARBA" id="ARBA00022452"/>
    </source>
</evidence>
<keyword evidence="20" id="KW-1185">Reference proteome</keyword>
<proteinExistence type="inferred from homology"/>
<dbReference type="GO" id="GO:0015891">
    <property type="term" value="P:siderophore transport"/>
    <property type="evidence" value="ECO:0007669"/>
    <property type="project" value="InterPro"/>
</dbReference>
<keyword evidence="6 14" id="KW-0812">Transmembrane</keyword>
<sequence>MKKYLLPILLLIGMQSAFAQQSKITGTVTNTDGSPIEFVNVALKEKNTGAVSEQNGQYIISNISPGRYTLICSFVGYQSAERKIQIKENENLNINFTLKDDALQLDEITVSYTQKNKFHKDSSFIVSKLPLKDIENPQVYNSIPKTILKEQVVTNMNDALKNATGVTRLWESTGRGGDGAEFYSMRGFSVQPTLVNGMPAINNAGLDPANVESIDIIKGPSGTLFGSPVISYGGMINITTKQPYESFGGSINYITGSNGLNRIAADVNSKITDQSFARVNMAYNKQNSFQDAGFSESLFIAPSFKFKPSDKLTFLVNTEFLSSESANAPMLFLNRNAELSYDNISDFEDAYTRSFTSNDLTIKNPSFGLQAQALYEISDNWTSQTVISRSNTKANGFYHYLWDLTDGENFARYISKRNSETNTTDIQQNFLGDFKIAGLRNRIVIGLDYYNSILRDNSSGYVQNGTVNIQTQEDTGVLTTAGTNAFLEENFAGINEATNEVMSAYISDVINITPSLSAMTSVRLDRFSGKPSIYSAEPIEEQYAVSPKFGLVYQILNEKLSVFGNYMNGFVNQAPQQVADADGSNPRLKSFDPENANQYEGGIKSNFFNNRLSATASYYHITVANRLMTDPENVNNSIQGGEVVSQGYEVSLTANPIAGLNLIAGYSNNDSEVTKDYETSGYLGLRPEEAGPSEVFNFWASYSIPSGTFKGVGVGFGGNGASEHLTLNRATTGTFVLPAYQVFNASLSYSTFQYDIILKANNITDQRYYSGWSTVTPQNLRNYSLSLNFKF</sequence>
<dbReference type="InterPro" id="IPR039426">
    <property type="entry name" value="TonB-dep_rcpt-like"/>
</dbReference>
<dbReference type="GO" id="GO:0009279">
    <property type="term" value="C:cell outer membrane"/>
    <property type="evidence" value="ECO:0007669"/>
    <property type="project" value="UniProtKB-SubCell"/>
</dbReference>
<dbReference type="CDD" id="cd01347">
    <property type="entry name" value="ligand_gated_channel"/>
    <property type="match status" value="1"/>
</dbReference>
<dbReference type="SUPFAM" id="SSF56935">
    <property type="entry name" value="Porins"/>
    <property type="match status" value="1"/>
</dbReference>
<keyword evidence="5" id="KW-0410">Iron transport</keyword>
<dbReference type="Proteomes" id="UP001230496">
    <property type="component" value="Chromosome"/>
</dbReference>
<dbReference type="AlphaFoldDB" id="A0AA51N8J1"/>
<comment type="similarity">
    <text evidence="2 14 15">Belongs to the TonB-dependent receptor family.</text>
</comment>
<dbReference type="GO" id="GO:0015344">
    <property type="term" value="F:siderophore uptake transmembrane transporter activity"/>
    <property type="evidence" value="ECO:0007669"/>
    <property type="project" value="TreeGrafter"/>
</dbReference>
<evidence type="ECO:0000256" key="14">
    <source>
        <dbReference type="PROSITE-ProRule" id="PRU01360"/>
    </source>
</evidence>
<keyword evidence="7 16" id="KW-0732">Signal</keyword>
<organism evidence="19 20">
    <name type="scientific">Marivirga salinarum</name>
    <dbReference type="NCBI Taxonomy" id="3059078"/>
    <lineage>
        <taxon>Bacteria</taxon>
        <taxon>Pseudomonadati</taxon>
        <taxon>Bacteroidota</taxon>
        <taxon>Cytophagia</taxon>
        <taxon>Cytophagales</taxon>
        <taxon>Marivirgaceae</taxon>
        <taxon>Marivirga</taxon>
    </lineage>
</organism>
<dbReference type="Pfam" id="PF07715">
    <property type="entry name" value="Plug"/>
    <property type="match status" value="1"/>
</dbReference>
<evidence type="ECO:0000256" key="13">
    <source>
        <dbReference type="ARBA" id="ARBA00023237"/>
    </source>
</evidence>
<keyword evidence="11 14" id="KW-0472">Membrane</keyword>
<keyword evidence="10 15" id="KW-0798">TonB box</keyword>
<dbReference type="PANTHER" id="PTHR32552">
    <property type="entry name" value="FERRICHROME IRON RECEPTOR-RELATED"/>
    <property type="match status" value="1"/>
</dbReference>
<dbReference type="Pfam" id="PF13715">
    <property type="entry name" value="CarbopepD_reg_2"/>
    <property type="match status" value="1"/>
</dbReference>
<keyword evidence="12 19" id="KW-0675">Receptor</keyword>
<dbReference type="RefSeq" id="WP_308347175.1">
    <property type="nucleotide sequence ID" value="NZ_CP129971.1"/>
</dbReference>
<evidence type="ECO:0000256" key="10">
    <source>
        <dbReference type="ARBA" id="ARBA00023077"/>
    </source>
</evidence>
<name>A0AA51N8J1_9BACT</name>
<protein>
    <submittedName>
        <fullName evidence="19">TonB-dependent receptor</fullName>
    </submittedName>
</protein>
<evidence type="ECO:0000256" key="2">
    <source>
        <dbReference type="ARBA" id="ARBA00009810"/>
    </source>
</evidence>
<dbReference type="Gene3D" id="2.60.40.1120">
    <property type="entry name" value="Carboxypeptidase-like, regulatory domain"/>
    <property type="match status" value="1"/>
</dbReference>
<dbReference type="InterPro" id="IPR010105">
    <property type="entry name" value="TonB_sidphr_rcpt"/>
</dbReference>
<feature type="chain" id="PRO_5041278367" evidence="16">
    <location>
        <begin position="20"/>
        <end position="791"/>
    </location>
</feature>
<evidence type="ECO:0000256" key="11">
    <source>
        <dbReference type="ARBA" id="ARBA00023136"/>
    </source>
</evidence>
<dbReference type="InterPro" id="IPR008969">
    <property type="entry name" value="CarboxyPept-like_regulatory"/>
</dbReference>
<evidence type="ECO:0000256" key="16">
    <source>
        <dbReference type="SAM" id="SignalP"/>
    </source>
</evidence>
<evidence type="ECO:0000256" key="9">
    <source>
        <dbReference type="ARBA" id="ARBA00023065"/>
    </source>
</evidence>
<evidence type="ECO:0000259" key="18">
    <source>
        <dbReference type="Pfam" id="PF07715"/>
    </source>
</evidence>
<dbReference type="InterPro" id="IPR000531">
    <property type="entry name" value="Beta-barrel_TonB"/>
</dbReference>
<evidence type="ECO:0000256" key="12">
    <source>
        <dbReference type="ARBA" id="ARBA00023170"/>
    </source>
</evidence>
<comment type="subcellular location">
    <subcellularLocation>
        <location evidence="1 14">Cell outer membrane</location>
        <topology evidence="1 14">Multi-pass membrane protein</topology>
    </subcellularLocation>
</comment>
<keyword evidence="8" id="KW-0408">Iron</keyword>
<evidence type="ECO:0000313" key="19">
    <source>
        <dbReference type="EMBL" id="WMN10747.1"/>
    </source>
</evidence>
<dbReference type="KEGG" id="msaa:QYS49_35845"/>
<dbReference type="InterPro" id="IPR037066">
    <property type="entry name" value="Plug_dom_sf"/>
</dbReference>
<keyword evidence="13 14" id="KW-0998">Cell outer membrane</keyword>
<evidence type="ECO:0000256" key="15">
    <source>
        <dbReference type="RuleBase" id="RU003357"/>
    </source>
</evidence>
<reference evidence="19 20" key="1">
    <citation type="submission" date="2023-08" db="EMBL/GenBank/DDBJ databases">
        <title>Comparative genomics and taxonomic characterization of three novel marine species of genus Marivirga.</title>
        <authorList>
            <person name="Muhammad N."/>
            <person name="Kim S.-G."/>
        </authorList>
    </citation>
    <scope>NUCLEOTIDE SEQUENCE [LARGE SCALE GENOMIC DNA]</scope>
    <source>
        <strain evidence="19 20">BDSF4-3</strain>
    </source>
</reference>
<feature type="domain" description="TonB-dependent receptor plug" evidence="18">
    <location>
        <begin position="135"/>
        <end position="227"/>
    </location>
</feature>
<accession>A0AA51N8J1</accession>
<dbReference type="PROSITE" id="PS52016">
    <property type="entry name" value="TONB_DEPENDENT_REC_3"/>
    <property type="match status" value="1"/>
</dbReference>
<evidence type="ECO:0000256" key="1">
    <source>
        <dbReference type="ARBA" id="ARBA00004571"/>
    </source>
</evidence>